<reference evidence="2" key="1">
    <citation type="submission" date="2016-10" db="EMBL/GenBank/DDBJ databases">
        <authorList>
            <person name="Varghese N."/>
            <person name="Submissions S."/>
        </authorList>
    </citation>
    <scope>NUCLEOTIDE SEQUENCE [LARGE SCALE GENOMIC DNA]</scope>
    <source>
        <strain evidence="2">DSM 45079</strain>
    </source>
</reference>
<dbReference type="Proteomes" id="UP000182977">
    <property type="component" value="Chromosome I"/>
</dbReference>
<protein>
    <recommendedName>
        <fullName evidence="3">DUF3800 domain-containing protein</fullName>
    </recommendedName>
</protein>
<keyword evidence="2" id="KW-1185">Reference proteome</keyword>
<name>A0A1H2H920_9ACTN</name>
<accession>A0A1H2H920</accession>
<sequence>MPTPAPNRRPDTHASSPKNAVAYVDECEAVHPGHAYSMAASLIGDDSADEVADAIRALVLPRSRKLHWYDEHKTARRTLLAATVAELTGVEHILVVLATALDGTRPERRRRHCLTRLLPELNDRGVVQVVAEARESKQNARDVELLLALRNQKLIQGPFRLDHVPGPSTPLLAVADIAVGAVMAAYAGDASYRKILDEKIIELVI</sequence>
<dbReference type="AlphaFoldDB" id="A0A1H2H920"/>
<dbReference type="EMBL" id="LT629791">
    <property type="protein sequence ID" value="SDU28397.1"/>
    <property type="molecule type" value="Genomic_DNA"/>
</dbReference>
<evidence type="ECO:0000313" key="1">
    <source>
        <dbReference type="EMBL" id="SDU28397.1"/>
    </source>
</evidence>
<proteinExistence type="predicted"/>
<evidence type="ECO:0008006" key="3">
    <source>
        <dbReference type="Google" id="ProtNLM"/>
    </source>
</evidence>
<dbReference type="STRING" id="419479.SAMN04488563_0911"/>
<evidence type="ECO:0000313" key="2">
    <source>
        <dbReference type="Proteomes" id="UP000182977"/>
    </source>
</evidence>
<gene>
    <name evidence="1" type="ORF">SAMN04488563_0911</name>
</gene>
<organism evidence="1 2">
    <name type="scientific">Jiangella alkaliphila</name>
    <dbReference type="NCBI Taxonomy" id="419479"/>
    <lineage>
        <taxon>Bacteria</taxon>
        <taxon>Bacillati</taxon>
        <taxon>Actinomycetota</taxon>
        <taxon>Actinomycetes</taxon>
        <taxon>Jiangellales</taxon>
        <taxon>Jiangellaceae</taxon>
        <taxon>Jiangella</taxon>
    </lineage>
</organism>